<reference evidence="7" key="2">
    <citation type="submission" date="2021-04" db="EMBL/GenBank/DDBJ databases">
        <title>Complete Genome and methylome analysis of Thiothrix fructosivorans ATCC 49748.</title>
        <authorList>
            <person name="Fomenkov A."/>
            <person name="Sun L."/>
            <person name="Vincze T."/>
            <person name="Grabovich M.Y."/>
            <person name="Roberts R.J."/>
        </authorList>
    </citation>
    <scope>NUCLEOTIDE SEQUENCE</scope>
    <source>
        <strain evidence="7">ATCC 49748</strain>
    </source>
</reference>
<name>A0A8B0SI21_9GAMM</name>
<evidence type="ECO:0000256" key="2">
    <source>
        <dbReference type="ARBA" id="ARBA00022679"/>
    </source>
</evidence>
<sequence length="435" mass="48240">MTGFEHRLQVCFGEQPIGFLQTDAQGQLTLAYTAAWQANGFAISPHLPLTSAGSHPTMQRFLRNLLPEGQGFDTLLEHQQLSRANTFGIIRALGADTPGALQFLPENAPSTPTSLRNIAPTELQERLNNLPTRNLIVWDSKPRLSVAGVQHKINVLADTQGELAFGEGKLCSTHILKFEPANQNHVVLNEYLLMQLAKAIGLNVAEVELRRFGQHRALLVTRFDRKRQGDTVLRRHLIDGCQALDLPPEYKYERNFGNSRDVANIREGASLPRLFAFCDQCHSPALARKTLLAWVLFNLIISNWDAHGKNISFFVGKNGIEPAPCYDLINIAVYPEYQQELAMALGDDLDTRISAFQLADFAASCGLSRSLVQATLIAMCKQVVEQLPRVWAACVLKTSAEQEFAANLRDSIQQQTSCLLEHTGMMRGSTMSCMG</sequence>
<dbReference type="NCBIfam" id="TIGR03071">
    <property type="entry name" value="couple_hipA"/>
    <property type="match status" value="1"/>
</dbReference>
<evidence type="ECO:0000313" key="8">
    <source>
        <dbReference type="Proteomes" id="UP000664466"/>
    </source>
</evidence>
<dbReference type="GO" id="GO:0004674">
    <property type="term" value="F:protein serine/threonine kinase activity"/>
    <property type="evidence" value="ECO:0007669"/>
    <property type="project" value="TreeGrafter"/>
</dbReference>
<evidence type="ECO:0000313" key="6">
    <source>
        <dbReference type="EMBL" id="MBO0612721.1"/>
    </source>
</evidence>
<dbReference type="InterPro" id="IPR017508">
    <property type="entry name" value="HipA_N1"/>
</dbReference>
<dbReference type="AlphaFoldDB" id="A0A8B0SI21"/>
<evidence type="ECO:0000256" key="1">
    <source>
        <dbReference type="ARBA" id="ARBA00010164"/>
    </source>
</evidence>
<dbReference type="EMBL" id="JAFMPM010000006">
    <property type="protein sequence ID" value="MBO0612721.1"/>
    <property type="molecule type" value="Genomic_DNA"/>
</dbReference>
<keyword evidence="3" id="KW-0418">Kinase</keyword>
<dbReference type="Proteomes" id="UP000664466">
    <property type="component" value="Unassembled WGS sequence"/>
</dbReference>
<keyword evidence="8" id="KW-1185">Reference proteome</keyword>
<evidence type="ECO:0000313" key="7">
    <source>
        <dbReference type="EMBL" id="QTX11813.1"/>
    </source>
</evidence>
<dbReference type="Pfam" id="PF07804">
    <property type="entry name" value="HipA_C"/>
    <property type="match status" value="1"/>
</dbReference>
<proteinExistence type="inferred from homology"/>
<dbReference type="RefSeq" id="WP_207250406.1">
    <property type="nucleotide sequence ID" value="NZ_JAFMPM010000006.1"/>
</dbReference>
<dbReference type="Gene3D" id="1.10.1070.20">
    <property type="match status" value="1"/>
</dbReference>
<organism evidence="7">
    <name type="scientific">Thiothrix fructosivorans</name>
    <dbReference type="NCBI Taxonomy" id="111770"/>
    <lineage>
        <taxon>Bacteria</taxon>
        <taxon>Pseudomonadati</taxon>
        <taxon>Pseudomonadota</taxon>
        <taxon>Gammaproteobacteria</taxon>
        <taxon>Thiotrichales</taxon>
        <taxon>Thiotrichaceae</taxon>
        <taxon>Thiothrix</taxon>
    </lineage>
</organism>
<dbReference type="EMBL" id="CP072748">
    <property type="protein sequence ID" value="QTX11813.1"/>
    <property type="molecule type" value="Genomic_DNA"/>
</dbReference>
<dbReference type="GO" id="GO:0005829">
    <property type="term" value="C:cytosol"/>
    <property type="evidence" value="ECO:0007669"/>
    <property type="project" value="TreeGrafter"/>
</dbReference>
<dbReference type="Pfam" id="PF13657">
    <property type="entry name" value="Couple_hipA"/>
    <property type="match status" value="1"/>
</dbReference>
<evidence type="ECO:0000259" key="5">
    <source>
        <dbReference type="Pfam" id="PF13657"/>
    </source>
</evidence>
<dbReference type="PANTHER" id="PTHR37419">
    <property type="entry name" value="SERINE/THREONINE-PROTEIN KINASE TOXIN HIPA"/>
    <property type="match status" value="1"/>
</dbReference>
<protein>
    <submittedName>
        <fullName evidence="7">HipA domain-containing protein</fullName>
    </submittedName>
</protein>
<comment type="similarity">
    <text evidence="1">Belongs to the HipA Ser/Thr kinase family.</text>
</comment>
<keyword evidence="2" id="KW-0808">Transferase</keyword>
<evidence type="ECO:0000256" key="3">
    <source>
        <dbReference type="ARBA" id="ARBA00022777"/>
    </source>
</evidence>
<feature type="domain" description="HipA N-terminal subdomain 1" evidence="5">
    <location>
        <begin position="8"/>
        <end position="103"/>
    </location>
</feature>
<gene>
    <name evidence="7" type="ORF">J1836_005600</name>
    <name evidence="6" type="ORF">J1836_07225</name>
</gene>
<dbReference type="InterPro" id="IPR052028">
    <property type="entry name" value="HipA_Ser/Thr_kinase"/>
</dbReference>
<reference evidence="6 8" key="1">
    <citation type="submission" date="2021-03" db="EMBL/GenBank/DDBJ databases">
        <title>Draft genome and methylome analysis of Thiotrix fructosivoruns ATCC 49748.</title>
        <authorList>
            <person name="Fomenkov A."/>
            <person name="Grabovich M.Y."/>
            <person name="Roberts R.J."/>
        </authorList>
    </citation>
    <scope>NUCLEOTIDE SEQUENCE [LARGE SCALE GENOMIC DNA]</scope>
    <source>
        <strain evidence="6 8">ATCC 49748</strain>
    </source>
</reference>
<feature type="domain" description="HipA-like C-terminal" evidence="4">
    <location>
        <begin position="144"/>
        <end position="386"/>
    </location>
</feature>
<dbReference type="InterPro" id="IPR012893">
    <property type="entry name" value="HipA-like_C"/>
</dbReference>
<accession>A0A8B0SI21</accession>
<evidence type="ECO:0000259" key="4">
    <source>
        <dbReference type="Pfam" id="PF07804"/>
    </source>
</evidence>
<dbReference type="PANTHER" id="PTHR37419:SF1">
    <property type="entry name" value="SERINE_THREONINE-PROTEIN KINASE TOXIN HIPA"/>
    <property type="match status" value="1"/>
</dbReference>